<sequence>MNKMGLGEMDSRSVSKGKFIKDMSHVIVNSPIELGWCPHGTA</sequence>
<gene>
    <name evidence="1" type="ordered locus">KNP414_01162</name>
</gene>
<dbReference type="EMBL" id="CP002869">
    <property type="protein sequence ID" value="AEI39729.1"/>
    <property type="molecule type" value="Genomic_DNA"/>
</dbReference>
<evidence type="ECO:0000313" key="2">
    <source>
        <dbReference type="Proteomes" id="UP000006620"/>
    </source>
</evidence>
<protein>
    <submittedName>
        <fullName evidence="1">Uncharacterized protein</fullName>
    </submittedName>
</protein>
<reference evidence="1 2" key="2">
    <citation type="journal article" date="2013" name="Genome Announc.">
        <title>Genome Sequence of Growth-Improving Paenibacillus mucilaginosus Strain KNP414.</title>
        <authorList>
            <person name="Lu J.J."/>
            <person name="Wang J.F."/>
            <person name="Hu X.F."/>
        </authorList>
    </citation>
    <scope>NUCLEOTIDE SEQUENCE [LARGE SCALE GENOMIC DNA]</scope>
    <source>
        <strain evidence="1 2">KNP414</strain>
    </source>
</reference>
<dbReference type="Proteomes" id="UP000006620">
    <property type="component" value="Chromosome"/>
</dbReference>
<reference evidence="2" key="1">
    <citation type="submission" date="2011-06" db="EMBL/GenBank/DDBJ databases">
        <title>Complete genome sequence of Paenibacillus mucilaginosus KNP414.</title>
        <authorList>
            <person name="Wang J."/>
            <person name="Hu S."/>
            <person name="Hu X."/>
            <person name="Zhang B."/>
            <person name="Dong D."/>
            <person name="Zhang S."/>
            <person name="Zhao K."/>
            <person name="Wu D."/>
        </authorList>
    </citation>
    <scope>NUCLEOTIDE SEQUENCE [LARGE SCALE GENOMIC DNA]</scope>
    <source>
        <strain evidence="2">KNP414</strain>
    </source>
</reference>
<dbReference type="AlphaFoldDB" id="F8FF29"/>
<accession>F8FF29</accession>
<dbReference type="KEGG" id="pms:KNP414_01162"/>
<proteinExistence type="predicted"/>
<dbReference type="HOGENOM" id="CLU_3255041_0_0_9"/>
<organism evidence="1 2">
    <name type="scientific">Paenibacillus mucilaginosus (strain KNP414)</name>
    <dbReference type="NCBI Taxonomy" id="1036673"/>
    <lineage>
        <taxon>Bacteria</taxon>
        <taxon>Bacillati</taxon>
        <taxon>Bacillota</taxon>
        <taxon>Bacilli</taxon>
        <taxon>Bacillales</taxon>
        <taxon>Paenibacillaceae</taxon>
        <taxon>Paenibacillus</taxon>
    </lineage>
</organism>
<evidence type="ECO:0000313" key="1">
    <source>
        <dbReference type="EMBL" id="AEI39729.1"/>
    </source>
</evidence>
<name>F8FF29_PAEMK</name>